<dbReference type="InterPro" id="IPR029058">
    <property type="entry name" value="AB_hydrolase_fold"/>
</dbReference>
<evidence type="ECO:0000313" key="3">
    <source>
        <dbReference type="Proteomes" id="UP000192761"/>
    </source>
</evidence>
<proteinExistence type="predicted"/>
<protein>
    <submittedName>
        <fullName evidence="2">Pimeloyl-ACP methyl ester carboxylesterase</fullName>
    </submittedName>
</protein>
<dbReference type="InterPro" id="IPR000073">
    <property type="entry name" value="AB_hydrolase_1"/>
</dbReference>
<reference evidence="2 3" key="1">
    <citation type="submission" date="2017-04" db="EMBL/GenBank/DDBJ databases">
        <authorList>
            <person name="Afonso C.L."/>
            <person name="Miller P.J."/>
            <person name="Scott M.A."/>
            <person name="Spackman E."/>
            <person name="Goraichik I."/>
            <person name="Dimitrov K.M."/>
            <person name="Suarez D.L."/>
            <person name="Swayne D.E."/>
        </authorList>
    </citation>
    <scope>NUCLEOTIDE SEQUENCE [LARGE SCALE GENOMIC DNA]</scope>
    <source>
        <strain evidence="2 3">DSM 23236</strain>
    </source>
</reference>
<dbReference type="Proteomes" id="UP000192761">
    <property type="component" value="Unassembled WGS sequence"/>
</dbReference>
<dbReference type="AlphaFoldDB" id="A0A1W1XA47"/>
<dbReference type="Pfam" id="PF00561">
    <property type="entry name" value="Abhydrolase_1"/>
    <property type="match status" value="1"/>
</dbReference>
<organism evidence="2 3">
    <name type="scientific">Andreprevotia lacus DSM 23236</name>
    <dbReference type="NCBI Taxonomy" id="1121001"/>
    <lineage>
        <taxon>Bacteria</taxon>
        <taxon>Pseudomonadati</taxon>
        <taxon>Pseudomonadota</taxon>
        <taxon>Betaproteobacteria</taxon>
        <taxon>Neisseriales</taxon>
        <taxon>Chitinibacteraceae</taxon>
        <taxon>Andreprevotia</taxon>
    </lineage>
</organism>
<name>A0A1W1XA47_9NEIS</name>
<dbReference type="PANTHER" id="PTHR42977:SF1">
    <property type="entry name" value="BLR6576 PROTEIN"/>
    <property type="match status" value="1"/>
</dbReference>
<gene>
    <name evidence="2" type="ORF">SAMN02745857_01058</name>
</gene>
<feature type="domain" description="AB hydrolase-1" evidence="1">
    <location>
        <begin position="70"/>
        <end position="314"/>
    </location>
</feature>
<dbReference type="Gene3D" id="3.40.50.1820">
    <property type="entry name" value="alpha/beta hydrolase"/>
    <property type="match status" value="1"/>
</dbReference>
<dbReference type="EMBL" id="FWXD01000005">
    <property type="protein sequence ID" value="SMC20822.1"/>
    <property type="molecule type" value="Genomic_DNA"/>
</dbReference>
<dbReference type="GO" id="GO:0004301">
    <property type="term" value="F:epoxide hydrolase activity"/>
    <property type="evidence" value="ECO:0007669"/>
    <property type="project" value="TreeGrafter"/>
</dbReference>
<keyword evidence="3" id="KW-1185">Reference proteome</keyword>
<evidence type="ECO:0000313" key="2">
    <source>
        <dbReference type="EMBL" id="SMC20822.1"/>
    </source>
</evidence>
<dbReference type="STRING" id="1121001.SAMN02745857_01058"/>
<sequence>MFVRLITPNVQAYSGVMYPKENDMTAQALAAVALTAALAPALAAPVVEYRTLDVDGIQVFYREAGNPNAPTVLLLHGFPSSSQMYAGLIDALADQYHLIAPDYPGAGHTQIGKDVAFKPTFDNLTRVMTRFVELKGLNRFALYMQDFGGPVGLRMASQHPEWISALVVQNANAYDAGLSDEIRHNISSTAAGLNAQTRPALEGITSAEGVQFMYRTGLRQPQRVGPEGWTTALWGLQNPANREIQMRLIADYHTNLALYPAWQAYLRERQPPTLVVWGKNDPLFTAAGALAYGKDVKQAEIHLLDTGHFALDEETPAIAAHMRRFLAGLPAGK</sequence>
<dbReference type="PRINTS" id="PR00111">
    <property type="entry name" value="ABHYDROLASE"/>
</dbReference>
<accession>A0A1W1XA47</accession>
<dbReference type="InterPro" id="IPR051340">
    <property type="entry name" value="Haloalkane_dehalogenase"/>
</dbReference>
<evidence type="ECO:0000259" key="1">
    <source>
        <dbReference type="Pfam" id="PF00561"/>
    </source>
</evidence>
<dbReference type="PANTHER" id="PTHR42977">
    <property type="entry name" value="HYDROLASE-RELATED"/>
    <property type="match status" value="1"/>
</dbReference>
<dbReference type="SUPFAM" id="SSF53474">
    <property type="entry name" value="alpha/beta-Hydrolases"/>
    <property type="match status" value="1"/>
</dbReference>